<proteinExistence type="predicted"/>
<dbReference type="PANTHER" id="PTHR43156:SF2">
    <property type="entry name" value="STAGE II SPORULATION PROTEIN E"/>
    <property type="match status" value="1"/>
</dbReference>
<feature type="compositionally biased region" description="Basic and acidic residues" evidence="2">
    <location>
        <begin position="74"/>
        <end position="91"/>
    </location>
</feature>
<evidence type="ECO:0000313" key="5">
    <source>
        <dbReference type="Proteomes" id="UP000199063"/>
    </source>
</evidence>
<organism evidence="4 5">
    <name type="scientific">Streptomyces wuyuanensis</name>
    <dbReference type="NCBI Taxonomy" id="1196353"/>
    <lineage>
        <taxon>Bacteria</taxon>
        <taxon>Bacillati</taxon>
        <taxon>Actinomycetota</taxon>
        <taxon>Actinomycetes</taxon>
        <taxon>Kitasatosporales</taxon>
        <taxon>Streptomycetaceae</taxon>
        <taxon>Streptomyces</taxon>
    </lineage>
</organism>
<dbReference type="SMART" id="SM00331">
    <property type="entry name" value="PP2C_SIG"/>
    <property type="match status" value="1"/>
</dbReference>
<evidence type="ECO:0000256" key="1">
    <source>
        <dbReference type="ARBA" id="ARBA00022801"/>
    </source>
</evidence>
<dbReference type="STRING" id="1196353.SAMN05444921_113133"/>
<dbReference type="PANTHER" id="PTHR43156">
    <property type="entry name" value="STAGE II SPORULATION PROTEIN E-RELATED"/>
    <property type="match status" value="1"/>
</dbReference>
<dbReference type="AlphaFoldDB" id="A0A1G9W4J1"/>
<dbReference type="SUPFAM" id="SSF55785">
    <property type="entry name" value="PYP-like sensor domain (PAS domain)"/>
    <property type="match status" value="1"/>
</dbReference>
<gene>
    <name evidence="4" type="ORF">SAMN05444921_113133</name>
</gene>
<dbReference type="EMBL" id="FNHI01000013">
    <property type="protein sequence ID" value="SDM79410.1"/>
    <property type="molecule type" value="Genomic_DNA"/>
</dbReference>
<dbReference type="InterPro" id="IPR052016">
    <property type="entry name" value="Bact_Sigma-Reg"/>
</dbReference>
<dbReference type="Proteomes" id="UP000199063">
    <property type="component" value="Unassembled WGS sequence"/>
</dbReference>
<protein>
    <submittedName>
        <fullName evidence="4">Serine phosphatase RsbU, regulator of sigma subunit</fullName>
    </submittedName>
</protein>
<evidence type="ECO:0000313" key="4">
    <source>
        <dbReference type="EMBL" id="SDM79410.1"/>
    </source>
</evidence>
<dbReference type="Pfam" id="PF07228">
    <property type="entry name" value="SpoIIE"/>
    <property type="match status" value="1"/>
</dbReference>
<sequence>MPRTDDASPIGSGEHVSAPPDDVRTLKHVIEREIDALRADVGDSTPARASPGAVTADDTPAAVPRAAGSAEPGRGQDRDTHGRRDVADRGTRGRRGAAGTADDDPWACLAAALPAVPLATALLAPVWDDGRGEEGAAVVDFVITAGNRVRSAEWLEPLGLLVGQRLLAVRPGAASAGLIEALARVIRTGRPLHGWALDYTERREGRLRRVQLLCDAAACGDRILATWRPALTEADLLTGDAQKLVSMGWGNWDLLSGATSWSDGLHRIFRTAPGRTWSLTQLCDALLPEDVPRFAQCVRALLAGADTPWTRIRFVVGDEVRTLDVLGRPLAGTDGRPWAIHLVARDLTPQMRSLQRLEETRKETEVLRQQAAAERRVASQLREALLPTHSAELAEAGIAVAAAYLPSEREAAVGGDWYKCRLLPDGRVLLAIGDASGHGLDAVARMAQQRHALAGLAQTGADPGAMATWLNQLMCGDPTALTATAVVGYVEHHVLRWACAGHPPPVLRRAGGASLLPGDHAGPLLGLIPGYAYETATVPLEPGDLLLLYTDGLIERRDEDIEDSLGGLVRSLAGVGPLSPEETVDDLISSHAASGLEDDACLLALRID</sequence>
<feature type="region of interest" description="Disordered" evidence="2">
    <location>
        <begin position="37"/>
        <end position="101"/>
    </location>
</feature>
<feature type="domain" description="PPM-type phosphatase" evidence="3">
    <location>
        <begin position="395"/>
        <end position="607"/>
    </location>
</feature>
<evidence type="ECO:0000259" key="3">
    <source>
        <dbReference type="SMART" id="SM00331"/>
    </source>
</evidence>
<dbReference type="Gene3D" id="3.30.450.20">
    <property type="entry name" value="PAS domain"/>
    <property type="match status" value="1"/>
</dbReference>
<keyword evidence="1" id="KW-0378">Hydrolase</keyword>
<dbReference type="GO" id="GO:0016791">
    <property type="term" value="F:phosphatase activity"/>
    <property type="evidence" value="ECO:0007669"/>
    <property type="project" value="TreeGrafter"/>
</dbReference>
<name>A0A1G9W4J1_9ACTN</name>
<accession>A0A1G9W4J1</accession>
<dbReference type="InterPro" id="IPR001932">
    <property type="entry name" value="PPM-type_phosphatase-like_dom"/>
</dbReference>
<reference evidence="5" key="1">
    <citation type="submission" date="2016-10" db="EMBL/GenBank/DDBJ databases">
        <authorList>
            <person name="Varghese N."/>
            <person name="Submissions S."/>
        </authorList>
    </citation>
    <scope>NUCLEOTIDE SEQUENCE [LARGE SCALE GENOMIC DNA]</scope>
    <source>
        <strain evidence="5">CGMCC 4.7042</strain>
    </source>
</reference>
<dbReference type="GeneID" id="40831313"/>
<keyword evidence="5" id="KW-1185">Reference proteome</keyword>
<feature type="region of interest" description="Disordered" evidence="2">
    <location>
        <begin position="1"/>
        <end position="24"/>
    </location>
</feature>
<dbReference type="Gene3D" id="3.60.40.10">
    <property type="entry name" value="PPM-type phosphatase domain"/>
    <property type="match status" value="1"/>
</dbReference>
<dbReference type="InterPro" id="IPR036457">
    <property type="entry name" value="PPM-type-like_dom_sf"/>
</dbReference>
<dbReference type="SUPFAM" id="SSF81606">
    <property type="entry name" value="PP2C-like"/>
    <property type="match status" value="1"/>
</dbReference>
<dbReference type="RefSeq" id="WP_093656750.1">
    <property type="nucleotide sequence ID" value="NZ_FNHI01000013.1"/>
</dbReference>
<dbReference type="OrthoDB" id="7943561at2"/>
<evidence type="ECO:0000256" key="2">
    <source>
        <dbReference type="SAM" id="MobiDB-lite"/>
    </source>
</evidence>
<dbReference type="InterPro" id="IPR035965">
    <property type="entry name" value="PAS-like_dom_sf"/>
</dbReference>